<dbReference type="eggNOG" id="ENOG5033EYG">
    <property type="taxonomic scope" value="Bacteria"/>
</dbReference>
<gene>
    <name evidence="1" type="ordered locus">Kole_0635</name>
</gene>
<reference evidence="1 2" key="1">
    <citation type="submission" date="2009-06" db="EMBL/GenBank/DDBJ databases">
        <title>Complete sequence of Thermotogales bacterium TBF 19.5.1.</title>
        <authorList>
            <consortium name="US DOE Joint Genome Institute"/>
            <person name="Lucas S."/>
            <person name="Copeland A."/>
            <person name="Lapidus A."/>
            <person name="Glavina del Rio T."/>
            <person name="Tice H."/>
            <person name="Bruce D."/>
            <person name="Goodwin L."/>
            <person name="Pitluck S."/>
            <person name="Chertkov O."/>
            <person name="Brettin T."/>
            <person name="Detter J.C."/>
            <person name="Han C."/>
            <person name="Schmutz J."/>
            <person name="Larimer F."/>
            <person name="Land M."/>
            <person name="Hauser L."/>
            <person name="Kyrpides N."/>
            <person name="Ovchinnikova G."/>
            <person name="Noll K."/>
        </authorList>
    </citation>
    <scope>NUCLEOTIDE SEQUENCE [LARGE SCALE GENOMIC DNA]</scope>
    <source>
        <strain evidence="2">ATCC BAA-1733 / DSM 21960 / TBF 19.5.1</strain>
    </source>
</reference>
<dbReference type="KEGG" id="kol:Kole_0635"/>
<dbReference type="RefSeq" id="WP_012745134.1">
    <property type="nucleotide sequence ID" value="NC_012785.1"/>
</dbReference>
<dbReference type="STRING" id="521045.Kole_0635"/>
<accession>C5CF75</accession>
<dbReference type="InterPro" id="IPR036390">
    <property type="entry name" value="WH_DNA-bd_sf"/>
</dbReference>
<keyword evidence="2" id="KW-1185">Reference proteome</keyword>
<sequence length="286" mass="32823">MMLSPKEFKKHLIETAISILWDQWEKLGAWIGPGERFKFYSDPEAAVVFSGYFSRYEKRLQKISEEWISANKEHLNTVRLKRMSKELSNEYGITVPTKLKIEVTGKSKFSKFIRELDVLLPENLLPRLRLLFGCSTKAEVIFHLLTAGNSNSNQIAKERFLNQKAVFIELNKLARAGLLIEKTVGRERIFSISPNFVSVLPKPISSNSVSWVLLSAAFMVERCLSDDYLDDEYLIFSTFNDFRKTLASMLNKAMECNVSLKQESAQGFYSSVVDYWICLTKKATGR</sequence>
<name>C5CF75_KOSOT</name>
<evidence type="ECO:0000313" key="1">
    <source>
        <dbReference type="EMBL" id="ACR79352.1"/>
    </source>
</evidence>
<dbReference type="SUPFAM" id="SSF46785">
    <property type="entry name" value="Winged helix' DNA-binding domain"/>
    <property type="match status" value="1"/>
</dbReference>
<proteinExistence type="predicted"/>
<dbReference type="OrthoDB" id="46466at2"/>
<evidence type="ECO:0000313" key="2">
    <source>
        <dbReference type="Proteomes" id="UP000002382"/>
    </source>
</evidence>
<dbReference type="EMBL" id="CP001634">
    <property type="protein sequence ID" value="ACR79352.1"/>
    <property type="molecule type" value="Genomic_DNA"/>
</dbReference>
<dbReference type="Proteomes" id="UP000002382">
    <property type="component" value="Chromosome"/>
</dbReference>
<reference evidence="1 2" key="2">
    <citation type="journal article" date="2011" name="J. Bacteriol.">
        <title>Genome Sequence of Kosmotoga olearia Strain TBF 19.5.1, a Thermophilic Bacterium with a Wide Growth Temperature Range, Isolated from the Troll B Oil Platform in the North Sea.</title>
        <authorList>
            <person name="Swithers K.S."/>
            <person name="Dipippo J.L."/>
            <person name="Bruce D.C."/>
            <person name="Detter C."/>
            <person name="Tapia R."/>
            <person name="Han S."/>
            <person name="Goodwin L.A."/>
            <person name="Han J."/>
            <person name="Woyke T."/>
            <person name="Pitluck S."/>
            <person name="Pennacchio L."/>
            <person name="Nolan M."/>
            <person name="Mikhailova N."/>
            <person name="Land M.L."/>
            <person name="Nesbo C.L."/>
            <person name="Gogarten J.P."/>
            <person name="Noll K.M."/>
        </authorList>
    </citation>
    <scope>NUCLEOTIDE SEQUENCE [LARGE SCALE GENOMIC DNA]</scope>
    <source>
        <strain evidence="2">ATCC BAA-1733 / DSM 21960 / TBF 19.5.1</strain>
    </source>
</reference>
<dbReference type="HOGENOM" id="CLU_975943_0_0_0"/>
<dbReference type="AlphaFoldDB" id="C5CF75"/>
<protein>
    <submittedName>
        <fullName evidence="1">Uncharacterized protein</fullName>
    </submittedName>
</protein>
<organism evidence="1 2">
    <name type="scientific">Kosmotoga olearia (strain ATCC BAA-1733 / DSM 21960 / TBF 19.5.1)</name>
    <dbReference type="NCBI Taxonomy" id="521045"/>
    <lineage>
        <taxon>Bacteria</taxon>
        <taxon>Thermotogati</taxon>
        <taxon>Thermotogota</taxon>
        <taxon>Thermotogae</taxon>
        <taxon>Kosmotogales</taxon>
        <taxon>Kosmotogaceae</taxon>
        <taxon>Kosmotoga</taxon>
    </lineage>
</organism>